<keyword evidence="2 5" id="KW-0812">Transmembrane</keyword>
<feature type="transmembrane region" description="Helical" evidence="7">
    <location>
        <begin position="6"/>
        <end position="30"/>
    </location>
</feature>
<evidence type="ECO:0000313" key="9">
    <source>
        <dbReference type="EMBL" id="CAI3986673.1"/>
    </source>
</evidence>
<dbReference type="SMART" id="SM00724">
    <property type="entry name" value="TLC"/>
    <property type="match status" value="1"/>
</dbReference>
<keyword evidence="3 7" id="KW-1133">Transmembrane helix</keyword>
<keyword evidence="11" id="KW-1185">Reference proteome</keyword>
<evidence type="ECO:0000256" key="3">
    <source>
        <dbReference type="ARBA" id="ARBA00022989"/>
    </source>
</evidence>
<accession>A0A9P1FSE8</accession>
<dbReference type="EMBL" id="CAMXCT020001103">
    <property type="protein sequence ID" value="CAL1140048.1"/>
    <property type="molecule type" value="Genomic_DNA"/>
</dbReference>
<keyword evidence="4 5" id="KW-0472">Membrane</keyword>
<dbReference type="Pfam" id="PF03798">
    <property type="entry name" value="TRAM_LAG1_CLN8"/>
    <property type="match status" value="1"/>
</dbReference>
<evidence type="ECO:0000256" key="6">
    <source>
        <dbReference type="SAM" id="MobiDB-lite"/>
    </source>
</evidence>
<proteinExistence type="predicted"/>
<dbReference type="PANTHER" id="PTHR13439">
    <property type="entry name" value="CT120 PROTEIN"/>
    <property type="match status" value="1"/>
</dbReference>
<evidence type="ECO:0000256" key="7">
    <source>
        <dbReference type="SAM" id="Phobius"/>
    </source>
</evidence>
<comment type="subcellular location">
    <subcellularLocation>
        <location evidence="1">Membrane</location>
        <topology evidence="1">Multi-pass membrane protein</topology>
    </subcellularLocation>
</comment>
<gene>
    <name evidence="9" type="ORF">C1SCF055_LOCUS14013</name>
</gene>
<dbReference type="OrthoDB" id="10266980at2759"/>
<feature type="transmembrane region" description="Helical" evidence="7">
    <location>
        <begin position="169"/>
        <end position="194"/>
    </location>
</feature>
<evidence type="ECO:0000313" key="11">
    <source>
        <dbReference type="Proteomes" id="UP001152797"/>
    </source>
</evidence>
<dbReference type="EMBL" id="CAMXCT010001103">
    <property type="protein sequence ID" value="CAI3986673.1"/>
    <property type="molecule type" value="Genomic_DNA"/>
</dbReference>
<feature type="compositionally biased region" description="Basic and acidic residues" evidence="6">
    <location>
        <begin position="274"/>
        <end position="286"/>
    </location>
</feature>
<dbReference type="AlphaFoldDB" id="A0A9P1FSE8"/>
<evidence type="ECO:0000256" key="4">
    <source>
        <dbReference type="ARBA" id="ARBA00023136"/>
    </source>
</evidence>
<feature type="transmembrane region" description="Helical" evidence="7">
    <location>
        <begin position="42"/>
        <end position="64"/>
    </location>
</feature>
<evidence type="ECO:0000313" key="10">
    <source>
        <dbReference type="EMBL" id="CAL4773985.1"/>
    </source>
</evidence>
<feature type="region of interest" description="Disordered" evidence="6">
    <location>
        <begin position="243"/>
        <end position="286"/>
    </location>
</feature>
<dbReference type="InterPro" id="IPR050846">
    <property type="entry name" value="TLCD"/>
</dbReference>
<dbReference type="PANTHER" id="PTHR13439:SF0">
    <property type="entry name" value="TOPOISOMERASE I DAMAGE AFFECTED PROTEIN 4"/>
    <property type="match status" value="1"/>
</dbReference>
<feature type="domain" description="TLC" evidence="8">
    <location>
        <begin position="38"/>
        <end position="239"/>
    </location>
</feature>
<dbReference type="EMBL" id="CAMXCT030001103">
    <property type="protein sequence ID" value="CAL4773985.1"/>
    <property type="molecule type" value="Genomic_DNA"/>
</dbReference>
<dbReference type="GO" id="GO:0055088">
    <property type="term" value="P:lipid homeostasis"/>
    <property type="evidence" value="ECO:0007669"/>
    <property type="project" value="TreeGrafter"/>
</dbReference>
<organism evidence="9">
    <name type="scientific">Cladocopium goreaui</name>
    <dbReference type="NCBI Taxonomy" id="2562237"/>
    <lineage>
        <taxon>Eukaryota</taxon>
        <taxon>Sar</taxon>
        <taxon>Alveolata</taxon>
        <taxon>Dinophyceae</taxon>
        <taxon>Suessiales</taxon>
        <taxon>Symbiodiniaceae</taxon>
        <taxon>Cladocopium</taxon>
    </lineage>
</organism>
<comment type="caution">
    <text evidence="9">The sequence shown here is derived from an EMBL/GenBank/DDBJ whole genome shotgun (WGS) entry which is preliminary data.</text>
</comment>
<feature type="transmembrane region" description="Helical" evidence="7">
    <location>
        <begin position="206"/>
        <end position="227"/>
    </location>
</feature>
<protein>
    <submittedName>
        <fullName evidence="10">Transmembrane protein 56-B</fullName>
    </submittedName>
</protein>
<dbReference type="GO" id="GO:0016020">
    <property type="term" value="C:membrane"/>
    <property type="evidence" value="ECO:0007669"/>
    <property type="project" value="UniProtKB-SubCell"/>
</dbReference>
<reference evidence="10 11" key="2">
    <citation type="submission" date="2024-05" db="EMBL/GenBank/DDBJ databases">
        <authorList>
            <person name="Chen Y."/>
            <person name="Shah S."/>
            <person name="Dougan E. K."/>
            <person name="Thang M."/>
            <person name="Chan C."/>
        </authorList>
    </citation>
    <scope>NUCLEOTIDE SEQUENCE [LARGE SCALE GENOMIC DNA]</scope>
</reference>
<sequence>MSDPIVWSAFTFQASFWLSLCVAPLCFSHYHRLDSTKGEKAYWAATFSGVLHAILIVALCVLALYDSPELMSSSNFFQASELSQLCCKVFIGYILQDFCLSLYYWSTWPGWEANLIHHVMVLIVWWQLTQGGYAQGPATISMLCESSTPFVAMRWYLDKAGMKTGKVYLANGMLMMISFFIFRVCLYTYMAVLIYRTQEGFFTIPMLNRCLFLVGYLGGAGLQYFWFAKILRGAYKALTSSTPKSHAAERPPAAARESHTGKALLATEPTATSKEGDATSGEKDVK</sequence>
<evidence type="ECO:0000256" key="2">
    <source>
        <dbReference type="ARBA" id="ARBA00022692"/>
    </source>
</evidence>
<name>A0A9P1FSE8_9DINO</name>
<dbReference type="GO" id="GO:0005783">
    <property type="term" value="C:endoplasmic reticulum"/>
    <property type="evidence" value="ECO:0007669"/>
    <property type="project" value="TreeGrafter"/>
</dbReference>
<dbReference type="Proteomes" id="UP001152797">
    <property type="component" value="Unassembled WGS sequence"/>
</dbReference>
<evidence type="ECO:0000259" key="8">
    <source>
        <dbReference type="PROSITE" id="PS50922"/>
    </source>
</evidence>
<dbReference type="InterPro" id="IPR006634">
    <property type="entry name" value="TLC-dom"/>
</dbReference>
<dbReference type="PROSITE" id="PS50922">
    <property type="entry name" value="TLC"/>
    <property type="match status" value="1"/>
</dbReference>
<evidence type="ECO:0000256" key="5">
    <source>
        <dbReference type="PROSITE-ProRule" id="PRU00205"/>
    </source>
</evidence>
<evidence type="ECO:0000256" key="1">
    <source>
        <dbReference type="ARBA" id="ARBA00004141"/>
    </source>
</evidence>
<reference evidence="9" key="1">
    <citation type="submission" date="2022-10" db="EMBL/GenBank/DDBJ databases">
        <authorList>
            <person name="Chen Y."/>
            <person name="Dougan E. K."/>
            <person name="Chan C."/>
            <person name="Rhodes N."/>
            <person name="Thang M."/>
        </authorList>
    </citation>
    <scope>NUCLEOTIDE SEQUENCE</scope>
</reference>